<comment type="caution">
    <text evidence="1">The sequence shown here is derived from an EMBL/GenBank/DDBJ whole genome shotgun (WGS) entry which is preliminary data.</text>
</comment>
<dbReference type="AlphaFoldDB" id="A0A644WDW1"/>
<evidence type="ECO:0000313" key="1">
    <source>
        <dbReference type="EMBL" id="MPM01661.1"/>
    </source>
</evidence>
<gene>
    <name evidence="1" type="ORF">SDC9_47901</name>
</gene>
<name>A0A644WDW1_9ZZZZ</name>
<sequence>MRPDLVVPGENEEKFMVAKETRVCTVPFTPLEERMLQEKPYLMEGLGKLRELLGPEKFKKYISTVHNINKNDTAILLVAGSELHRTNLERECIGAIMEAFNVDNVRIVAQG</sequence>
<dbReference type="EMBL" id="VSSQ01000812">
    <property type="protein sequence ID" value="MPM01661.1"/>
    <property type="molecule type" value="Genomic_DNA"/>
</dbReference>
<accession>A0A644WDW1</accession>
<proteinExistence type="predicted"/>
<organism evidence="1">
    <name type="scientific">bioreactor metagenome</name>
    <dbReference type="NCBI Taxonomy" id="1076179"/>
    <lineage>
        <taxon>unclassified sequences</taxon>
        <taxon>metagenomes</taxon>
        <taxon>ecological metagenomes</taxon>
    </lineage>
</organism>
<protein>
    <submittedName>
        <fullName evidence="1">Uncharacterized protein</fullName>
    </submittedName>
</protein>
<reference evidence="1" key="1">
    <citation type="submission" date="2019-08" db="EMBL/GenBank/DDBJ databases">
        <authorList>
            <person name="Kucharzyk K."/>
            <person name="Murdoch R.W."/>
            <person name="Higgins S."/>
            <person name="Loffler F."/>
        </authorList>
    </citation>
    <scope>NUCLEOTIDE SEQUENCE</scope>
</reference>